<dbReference type="Pfam" id="PF20696">
    <property type="entry name" value="UbiD_C"/>
    <property type="match status" value="1"/>
</dbReference>
<evidence type="ECO:0000259" key="2">
    <source>
        <dbReference type="Pfam" id="PF20696"/>
    </source>
</evidence>
<protein>
    <recommendedName>
        <fullName evidence="4">UbiD family decarboxylase</fullName>
    </recommendedName>
</protein>
<sequence length="270" mass="29810">MCAASPLPPGISEVDVVGGIRGEPVELINCETIELKVPATAEIVIEGEIRPNDMVDEGPFGEFTGYMSGRKSPRPVIRVKAVTHRDNPILTASCPGIPVDDDAIFSLTKAAEILEALRAQRKPVSSVFVPLETTHMLAIVATTKARYPGIAEDIAHVIWSSANVGHETPCIIIVDEDVDPFNLNEVWHALITKCHPMKGIVRLDRATVISIIPWLSKQEQQNRLGAKVYFDCTWPLDWDPADIPKRISFAQAYPLGVQQKALDIWHKYGY</sequence>
<dbReference type="InterPro" id="IPR002830">
    <property type="entry name" value="UbiD"/>
</dbReference>
<evidence type="ECO:0008006" key="4">
    <source>
        <dbReference type="Google" id="ProtNLM"/>
    </source>
</evidence>
<name>X1SGY5_9ZZZZ</name>
<gene>
    <name evidence="3" type="ORF">S12H4_15888</name>
</gene>
<evidence type="ECO:0000259" key="1">
    <source>
        <dbReference type="Pfam" id="PF01977"/>
    </source>
</evidence>
<dbReference type="Gene3D" id="1.20.5.4570">
    <property type="match status" value="1"/>
</dbReference>
<evidence type="ECO:0000313" key="3">
    <source>
        <dbReference type="EMBL" id="GAI74675.1"/>
    </source>
</evidence>
<dbReference type="EMBL" id="BARW01007663">
    <property type="protein sequence ID" value="GAI74675.1"/>
    <property type="molecule type" value="Genomic_DNA"/>
</dbReference>
<dbReference type="InterPro" id="IPR048304">
    <property type="entry name" value="UbiD_Rift_dom"/>
</dbReference>
<dbReference type="GO" id="GO:0016831">
    <property type="term" value="F:carboxy-lyase activity"/>
    <property type="evidence" value="ECO:0007669"/>
    <property type="project" value="InterPro"/>
</dbReference>
<dbReference type="GO" id="GO:0033494">
    <property type="term" value="P:ferulate metabolic process"/>
    <property type="evidence" value="ECO:0007669"/>
    <property type="project" value="TreeGrafter"/>
</dbReference>
<comment type="caution">
    <text evidence="3">The sequence shown here is derived from an EMBL/GenBank/DDBJ whole genome shotgun (WGS) entry which is preliminary data.</text>
</comment>
<dbReference type="GO" id="GO:0005737">
    <property type="term" value="C:cytoplasm"/>
    <property type="evidence" value="ECO:0007669"/>
    <property type="project" value="TreeGrafter"/>
</dbReference>
<feature type="domain" description="3-octaprenyl-4-hydroxybenzoate carboxy-lyase-like C-terminal" evidence="2">
    <location>
        <begin position="104"/>
        <end position="232"/>
    </location>
</feature>
<dbReference type="PANTHER" id="PTHR30108">
    <property type="entry name" value="3-OCTAPRENYL-4-HYDROXYBENZOATE CARBOXY-LYASE-RELATED"/>
    <property type="match status" value="1"/>
</dbReference>
<reference evidence="3" key="1">
    <citation type="journal article" date="2014" name="Front. Microbiol.">
        <title>High frequency of phylogenetically diverse reductive dehalogenase-homologous genes in deep subseafloor sedimentary metagenomes.</title>
        <authorList>
            <person name="Kawai M."/>
            <person name="Futagami T."/>
            <person name="Toyoda A."/>
            <person name="Takaki Y."/>
            <person name="Nishi S."/>
            <person name="Hori S."/>
            <person name="Arai W."/>
            <person name="Tsubouchi T."/>
            <person name="Morono Y."/>
            <person name="Uchiyama I."/>
            <person name="Ito T."/>
            <person name="Fujiyama A."/>
            <person name="Inagaki F."/>
            <person name="Takami H."/>
        </authorList>
    </citation>
    <scope>NUCLEOTIDE SEQUENCE</scope>
    <source>
        <strain evidence="3">Expedition CK06-06</strain>
    </source>
</reference>
<dbReference type="AlphaFoldDB" id="X1SGY5"/>
<dbReference type="Pfam" id="PF01977">
    <property type="entry name" value="UbiD"/>
    <property type="match status" value="1"/>
</dbReference>
<dbReference type="Gene3D" id="3.40.1670.10">
    <property type="entry name" value="UbiD C-terminal domain-like"/>
    <property type="match status" value="1"/>
</dbReference>
<feature type="domain" description="3-octaprenyl-4-hydroxybenzoate carboxy-lyase-like Rift-related" evidence="1">
    <location>
        <begin position="1"/>
        <end position="97"/>
    </location>
</feature>
<accession>X1SGY5</accession>
<organism evidence="3">
    <name type="scientific">marine sediment metagenome</name>
    <dbReference type="NCBI Taxonomy" id="412755"/>
    <lineage>
        <taxon>unclassified sequences</taxon>
        <taxon>metagenomes</taxon>
        <taxon>ecological metagenomes</taxon>
    </lineage>
</organism>
<proteinExistence type="predicted"/>
<dbReference type="GO" id="GO:0046281">
    <property type="term" value="P:cinnamic acid catabolic process"/>
    <property type="evidence" value="ECO:0007669"/>
    <property type="project" value="TreeGrafter"/>
</dbReference>
<dbReference type="SUPFAM" id="SSF50475">
    <property type="entry name" value="FMN-binding split barrel"/>
    <property type="match status" value="1"/>
</dbReference>
<dbReference type="SUPFAM" id="SSF143968">
    <property type="entry name" value="UbiD C-terminal domain-like"/>
    <property type="match status" value="1"/>
</dbReference>
<dbReference type="PANTHER" id="PTHR30108:SF17">
    <property type="entry name" value="FERULIC ACID DECARBOXYLASE 1"/>
    <property type="match status" value="1"/>
</dbReference>
<dbReference type="InterPro" id="IPR049381">
    <property type="entry name" value="UbiD-like_C"/>
</dbReference>